<evidence type="ECO:0000256" key="3">
    <source>
        <dbReference type="ARBA" id="ARBA00023288"/>
    </source>
</evidence>
<dbReference type="InterPro" id="IPR051771">
    <property type="entry name" value="FAM167_domain"/>
</dbReference>
<dbReference type="PRINTS" id="PR00452">
    <property type="entry name" value="SH3DOMAIN"/>
</dbReference>
<evidence type="ECO:0000259" key="7">
    <source>
        <dbReference type="PROSITE" id="PS50002"/>
    </source>
</evidence>
<dbReference type="InterPro" id="IPR001452">
    <property type="entry name" value="SH3_domain"/>
</dbReference>
<evidence type="ECO:0000313" key="9">
    <source>
        <dbReference type="Proteomes" id="UP000886611"/>
    </source>
</evidence>
<dbReference type="PROSITE" id="PS50001">
    <property type="entry name" value="SH2"/>
    <property type="match status" value="1"/>
</dbReference>
<dbReference type="EMBL" id="JAATIS010004753">
    <property type="protein sequence ID" value="KAG2460873.1"/>
    <property type="molecule type" value="Genomic_DNA"/>
</dbReference>
<comment type="caution">
    <text evidence="8">The sequence shown here is derived from an EMBL/GenBank/DDBJ whole genome shotgun (WGS) entry which is preliminary data.</text>
</comment>
<keyword evidence="8" id="KW-0808">Transferase</keyword>
<dbReference type="PRINTS" id="PR00401">
    <property type="entry name" value="SH2DOMAIN"/>
</dbReference>
<feature type="domain" description="SH3" evidence="7">
    <location>
        <begin position="347"/>
        <end position="408"/>
    </location>
</feature>
<sequence>MSASAALEFKELGGEQDSDCEDLDSLKALTEKLKLQTRRPSYLEWEAKVQSQPWVARDRKVGRPGRADGAQIRRSALEDPEVTIRNICGFETIDHALDWLRKELRAMQVQDNQLARQLIKLRSEIHRLKVEQICHRHKEMLDDATYGLEECEEDSDLLCDIPLKAAFSLSTPLKHIGVTKMNINSRRLRICAGIEKVAGSNPITAKRDPTLLGPRTRPLTFDHKGANDSVCVFLCVGRQDVYVDFGEVILSLMKLNMSVQRFPCIPQTMILTFSVLYIRSDVMLIGYMTMGCNCSSEYDDWIENIDEYCEHCNCPIAPESKYEYSVPPDVTDVLVTYDSRSPPTSPHPDNLVVAIYSYEPTHSEDLGFQKGDKMKILSKNEGEWLLAQSLATGKTGYVPYNFIVKMDTMETEPWFFRDISRLEAQRLLLAPGNAAGSFLIRESETTPGSYSLSIRDFDSNQGDHVKHYKIRNLDSGGYYITPRISFSTLRDLVQHYTRNAEGLCTRLTKHCQTRMPQKPWWQDEWEIPRETLKLETKLGAGQFGEVWMGRWLAAY</sequence>
<keyword evidence="4" id="KW-0727">SH2 domain</keyword>
<dbReference type="InterPro" id="IPR000980">
    <property type="entry name" value="SH2"/>
</dbReference>
<proteinExistence type="inferred from homology"/>
<dbReference type="SUPFAM" id="SSF50044">
    <property type="entry name" value="SH3-domain"/>
    <property type="match status" value="1"/>
</dbReference>
<comment type="similarity">
    <text evidence="1">Belongs to the FAM167 (SEC) family.</text>
</comment>
<dbReference type="Pfam" id="PF11652">
    <property type="entry name" value="FAM167"/>
    <property type="match status" value="1"/>
</dbReference>
<keyword evidence="2 5" id="KW-0728">SH3 domain</keyword>
<evidence type="ECO:0000313" key="8">
    <source>
        <dbReference type="EMBL" id="KAG2460873.1"/>
    </source>
</evidence>
<dbReference type="FunFam" id="2.30.30.40:FF:000152">
    <property type="entry name" value="Tyrosine-protein kinase"/>
    <property type="match status" value="1"/>
</dbReference>
<dbReference type="Proteomes" id="UP000886611">
    <property type="component" value="Unassembled WGS sequence"/>
</dbReference>
<evidence type="ECO:0000256" key="4">
    <source>
        <dbReference type="PROSITE-ProRule" id="PRU00191"/>
    </source>
</evidence>
<dbReference type="InterPro" id="IPR024280">
    <property type="entry name" value="FAM167"/>
</dbReference>
<reference evidence="8 9" key="1">
    <citation type="journal article" date="2021" name="Cell">
        <title>Tracing the genetic footprints of vertebrate landing in non-teleost ray-finned fishes.</title>
        <authorList>
            <person name="Bi X."/>
            <person name="Wang K."/>
            <person name="Yang L."/>
            <person name="Pan H."/>
            <person name="Jiang H."/>
            <person name="Wei Q."/>
            <person name="Fang M."/>
            <person name="Yu H."/>
            <person name="Zhu C."/>
            <person name="Cai Y."/>
            <person name="He Y."/>
            <person name="Gan X."/>
            <person name="Zeng H."/>
            <person name="Yu D."/>
            <person name="Zhu Y."/>
            <person name="Jiang H."/>
            <person name="Qiu Q."/>
            <person name="Yang H."/>
            <person name="Zhang Y.E."/>
            <person name="Wang W."/>
            <person name="Zhu M."/>
            <person name="He S."/>
            <person name="Zhang G."/>
        </authorList>
    </citation>
    <scope>NUCLEOTIDE SEQUENCE [LARGE SCALE GENOMIC DNA]</scope>
    <source>
        <strain evidence="8">Bchr_013</strain>
    </source>
</reference>
<dbReference type="FunFam" id="3.30.505.10:FF:000010">
    <property type="entry name" value="Tyrosine-protein kinase"/>
    <property type="match status" value="1"/>
</dbReference>
<keyword evidence="8" id="KW-0418">Kinase</keyword>
<dbReference type="SMART" id="SM00326">
    <property type="entry name" value="SH3"/>
    <property type="match status" value="1"/>
</dbReference>
<dbReference type="InterPro" id="IPR036860">
    <property type="entry name" value="SH2_dom_sf"/>
</dbReference>
<accession>A0A8X8BKC5</accession>
<name>A0A8X8BKC5_POLSE</name>
<feature type="non-terminal residue" evidence="8">
    <location>
        <position position="555"/>
    </location>
</feature>
<dbReference type="SUPFAM" id="SSF55550">
    <property type="entry name" value="SH2 domain"/>
    <property type="match status" value="1"/>
</dbReference>
<dbReference type="Gene3D" id="3.30.505.10">
    <property type="entry name" value="SH2 domain"/>
    <property type="match status" value="1"/>
</dbReference>
<dbReference type="PRINTS" id="PR00499">
    <property type="entry name" value="P67PHOX"/>
</dbReference>
<dbReference type="CDD" id="cd09933">
    <property type="entry name" value="SH2_Src_family"/>
    <property type="match status" value="1"/>
</dbReference>
<dbReference type="Gene3D" id="2.30.30.40">
    <property type="entry name" value="SH3 Domains"/>
    <property type="match status" value="1"/>
</dbReference>
<dbReference type="PANTHER" id="PTHR32289:SF4">
    <property type="entry name" value="PROTEIN FAM167B"/>
    <property type="match status" value="1"/>
</dbReference>
<dbReference type="InterPro" id="IPR036028">
    <property type="entry name" value="SH3-like_dom_sf"/>
</dbReference>
<evidence type="ECO:0000259" key="6">
    <source>
        <dbReference type="PROSITE" id="PS50001"/>
    </source>
</evidence>
<evidence type="ECO:0000256" key="1">
    <source>
        <dbReference type="ARBA" id="ARBA00005489"/>
    </source>
</evidence>
<protein>
    <submittedName>
        <fullName evidence="8">LCK kinase</fullName>
    </submittedName>
</protein>
<dbReference type="Pfam" id="PF00018">
    <property type="entry name" value="SH3_1"/>
    <property type="match status" value="1"/>
</dbReference>
<dbReference type="GO" id="GO:0016301">
    <property type="term" value="F:kinase activity"/>
    <property type="evidence" value="ECO:0007669"/>
    <property type="project" value="UniProtKB-KW"/>
</dbReference>
<feature type="domain" description="SH2" evidence="6">
    <location>
        <begin position="414"/>
        <end position="511"/>
    </location>
</feature>
<dbReference type="Gene3D" id="3.30.200.20">
    <property type="entry name" value="Phosphorylase Kinase, domain 1"/>
    <property type="match status" value="1"/>
</dbReference>
<keyword evidence="9" id="KW-1185">Reference proteome</keyword>
<organism evidence="8 9">
    <name type="scientific">Polypterus senegalus</name>
    <name type="common">Senegal bichir</name>
    <dbReference type="NCBI Taxonomy" id="55291"/>
    <lineage>
        <taxon>Eukaryota</taxon>
        <taxon>Metazoa</taxon>
        <taxon>Chordata</taxon>
        <taxon>Craniata</taxon>
        <taxon>Vertebrata</taxon>
        <taxon>Euteleostomi</taxon>
        <taxon>Actinopterygii</taxon>
        <taxon>Polypteriformes</taxon>
        <taxon>Polypteridae</taxon>
        <taxon>Polypterus</taxon>
    </lineage>
</organism>
<dbReference type="Pfam" id="PF00017">
    <property type="entry name" value="SH2"/>
    <property type="match status" value="1"/>
</dbReference>
<evidence type="ECO:0000256" key="2">
    <source>
        <dbReference type="ARBA" id="ARBA00022443"/>
    </source>
</evidence>
<dbReference type="PANTHER" id="PTHR32289">
    <property type="entry name" value="PROTEIN FAM167A"/>
    <property type="match status" value="1"/>
</dbReference>
<feature type="non-terminal residue" evidence="8">
    <location>
        <position position="1"/>
    </location>
</feature>
<keyword evidence="3" id="KW-0449">Lipoprotein</keyword>
<dbReference type="SMART" id="SM00252">
    <property type="entry name" value="SH2"/>
    <property type="match status" value="1"/>
</dbReference>
<evidence type="ECO:0000256" key="5">
    <source>
        <dbReference type="PROSITE-ProRule" id="PRU00192"/>
    </source>
</evidence>
<dbReference type="PROSITE" id="PS50002">
    <property type="entry name" value="SH3"/>
    <property type="match status" value="1"/>
</dbReference>
<dbReference type="AlphaFoldDB" id="A0A8X8BKC5"/>
<gene>
    <name evidence="8" type="primary">Lck_2</name>
    <name evidence="8" type="ORF">GTO96_0011270</name>
</gene>